<dbReference type="STRING" id="142588.SAMN04488559_12913"/>
<keyword evidence="2 5" id="KW-0378">Hydrolase</keyword>
<accession>A0A1H9UGH8</accession>
<dbReference type="AlphaFoldDB" id="A0A1H9UGH8"/>
<feature type="binding site" evidence="3">
    <location>
        <position position="141"/>
    </location>
    <ligand>
        <name>Mn(2+)</name>
        <dbReference type="ChEBI" id="CHEBI:29035"/>
        <label>2</label>
    </ligand>
</feature>
<dbReference type="EMBL" id="FOHA01000029">
    <property type="protein sequence ID" value="SES08277.1"/>
    <property type="molecule type" value="Genomic_DNA"/>
</dbReference>
<dbReference type="InterPro" id="IPR017439">
    <property type="entry name" value="Amidohydrolase"/>
</dbReference>
<dbReference type="InterPro" id="IPR036264">
    <property type="entry name" value="Bact_exopeptidase_dim_dom"/>
</dbReference>
<feature type="binding site" evidence="3">
    <location>
        <position position="166"/>
    </location>
    <ligand>
        <name>Mn(2+)</name>
        <dbReference type="ChEBI" id="CHEBI:29035"/>
        <label>2</label>
    </ligand>
</feature>
<dbReference type="FunFam" id="3.30.70.360:FF:000014">
    <property type="entry name" value="N-acyl-L-amino acid amidohydrolase"/>
    <property type="match status" value="1"/>
</dbReference>
<comment type="similarity">
    <text evidence="1">Belongs to the peptidase M20 family.</text>
</comment>
<sequence>MSYQTWTAVLEENFGETVSWRRHLHRHPEPSFEETKTRAYVLARLEEFGITDVRYPVGEGGIVATVTGGQAGPTIALRADFDALRIEEETQHDFRSEAPGIMHACGHDGHTAALLSVAKVVQQFKNELTGKVVFVFQHAEEVLPGGGKAMIEDGALDGVDAVYGIHLRAPMEFGKVTYCSEYAMAAADFFEIDIQGKGGHGASPHTTVDAVVVTAQIVNALQGVVSRQVDPVKPAVLTVSTFQAGGEAHNIIADKARLKGTVRTFQPEVREQIEADITQIATQIAAGYGATCEVRYTKGYPALYNHPKETALVKELMEEAFGVEAVESTPLRMGGEDFAYYLQAKPGSFFFVNAGNEEKGITYPHHHPKFDFDERALLTSGKAFLKIVDHYLG</sequence>
<gene>
    <name evidence="5" type="ORF">SAMN04488559_12913</name>
</gene>
<dbReference type="SUPFAM" id="SSF55031">
    <property type="entry name" value="Bacterial exopeptidase dimerisation domain"/>
    <property type="match status" value="1"/>
</dbReference>
<protein>
    <submittedName>
        <fullName evidence="5">Amidohydrolase</fullName>
    </submittedName>
</protein>
<evidence type="ECO:0000313" key="6">
    <source>
        <dbReference type="Proteomes" id="UP000198948"/>
    </source>
</evidence>
<dbReference type="RefSeq" id="WP_092654178.1">
    <property type="nucleotide sequence ID" value="NZ_FOHA01000029.1"/>
</dbReference>
<dbReference type="InterPro" id="IPR011650">
    <property type="entry name" value="Peptidase_M20_dimer"/>
</dbReference>
<dbReference type="GO" id="GO:0046872">
    <property type="term" value="F:metal ion binding"/>
    <property type="evidence" value="ECO:0007669"/>
    <property type="project" value="UniProtKB-KW"/>
</dbReference>
<dbReference type="PIRSF" id="PIRSF005962">
    <property type="entry name" value="Pept_M20D_amidohydro"/>
    <property type="match status" value="1"/>
</dbReference>
<dbReference type="Gene3D" id="3.40.630.10">
    <property type="entry name" value="Zn peptidases"/>
    <property type="match status" value="1"/>
</dbReference>
<dbReference type="Pfam" id="PF07687">
    <property type="entry name" value="M20_dimer"/>
    <property type="match status" value="1"/>
</dbReference>
<dbReference type="Proteomes" id="UP000198948">
    <property type="component" value="Unassembled WGS sequence"/>
</dbReference>
<dbReference type="GO" id="GO:0016787">
    <property type="term" value="F:hydrolase activity"/>
    <property type="evidence" value="ECO:0007669"/>
    <property type="project" value="UniProtKB-KW"/>
</dbReference>
<evidence type="ECO:0000313" key="5">
    <source>
        <dbReference type="EMBL" id="SES08277.1"/>
    </source>
</evidence>
<dbReference type="OrthoDB" id="9776731at2"/>
<dbReference type="PANTHER" id="PTHR11014">
    <property type="entry name" value="PEPTIDASE M20 FAMILY MEMBER"/>
    <property type="match status" value="1"/>
</dbReference>
<keyword evidence="3" id="KW-0479">Metal-binding</keyword>
<reference evidence="5 6" key="1">
    <citation type="submission" date="2016-10" db="EMBL/GenBank/DDBJ databases">
        <authorList>
            <person name="de Groot N.N."/>
        </authorList>
    </citation>
    <scope>NUCLEOTIDE SEQUENCE [LARGE SCALE GENOMIC DNA]</scope>
    <source>
        <strain evidence="5 6">DSM 13760</strain>
    </source>
</reference>
<keyword evidence="3" id="KW-0464">Manganese</keyword>
<name>A0A1H9UGH8_9LACT</name>
<dbReference type="NCBIfam" id="TIGR01891">
    <property type="entry name" value="amidohydrolases"/>
    <property type="match status" value="1"/>
</dbReference>
<proteinExistence type="inferred from homology"/>
<dbReference type="Gene3D" id="3.30.70.360">
    <property type="match status" value="1"/>
</dbReference>
<comment type="cofactor">
    <cofactor evidence="3">
        <name>Mn(2+)</name>
        <dbReference type="ChEBI" id="CHEBI:29035"/>
    </cofactor>
    <text evidence="3">The Mn(2+) ion enhances activity.</text>
</comment>
<dbReference type="InterPro" id="IPR002933">
    <property type="entry name" value="Peptidase_M20"/>
</dbReference>
<feature type="binding site" evidence="3">
    <location>
        <position position="107"/>
    </location>
    <ligand>
        <name>Mn(2+)</name>
        <dbReference type="ChEBI" id="CHEBI:29035"/>
        <label>2</label>
    </ligand>
</feature>
<keyword evidence="6" id="KW-1185">Reference proteome</keyword>
<evidence type="ECO:0000259" key="4">
    <source>
        <dbReference type="Pfam" id="PF07687"/>
    </source>
</evidence>
<dbReference type="Pfam" id="PF01546">
    <property type="entry name" value="Peptidase_M20"/>
    <property type="match status" value="1"/>
</dbReference>
<dbReference type="SUPFAM" id="SSF53187">
    <property type="entry name" value="Zn-dependent exopeptidases"/>
    <property type="match status" value="1"/>
</dbReference>
<dbReference type="PANTHER" id="PTHR11014:SF63">
    <property type="entry name" value="METALLOPEPTIDASE, PUTATIVE (AFU_ORTHOLOGUE AFUA_6G09600)-RELATED"/>
    <property type="match status" value="1"/>
</dbReference>
<feature type="domain" description="Peptidase M20 dimerisation" evidence="4">
    <location>
        <begin position="190"/>
        <end position="286"/>
    </location>
</feature>
<evidence type="ECO:0000256" key="1">
    <source>
        <dbReference type="ARBA" id="ARBA00006153"/>
    </source>
</evidence>
<organism evidence="5 6">
    <name type="scientific">Isobaculum melis</name>
    <dbReference type="NCBI Taxonomy" id="142588"/>
    <lineage>
        <taxon>Bacteria</taxon>
        <taxon>Bacillati</taxon>
        <taxon>Bacillota</taxon>
        <taxon>Bacilli</taxon>
        <taxon>Lactobacillales</taxon>
        <taxon>Carnobacteriaceae</taxon>
        <taxon>Isobaculum</taxon>
    </lineage>
</organism>
<evidence type="ECO:0000256" key="2">
    <source>
        <dbReference type="ARBA" id="ARBA00022801"/>
    </source>
</evidence>
<feature type="binding site" evidence="3">
    <location>
        <position position="105"/>
    </location>
    <ligand>
        <name>Mn(2+)</name>
        <dbReference type="ChEBI" id="CHEBI:29035"/>
        <label>2</label>
    </ligand>
</feature>
<evidence type="ECO:0000256" key="3">
    <source>
        <dbReference type="PIRSR" id="PIRSR005962-1"/>
    </source>
</evidence>
<feature type="binding site" evidence="3">
    <location>
        <position position="366"/>
    </location>
    <ligand>
        <name>Mn(2+)</name>
        <dbReference type="ChEBI" id="CHEBI:29035"/>
        <label>2</label>
    </ligand>
</feature>